<sequence length="207" mass="22375">MKVKRLILIILIAASTLSSCQPIGAADAVGYFTFSGRTAVGEFHCLIDKESIGATLSSDGEAVIVSGTDYVPIDELNRCKVDATIHVRRAAPHVSFLSDVNLKAGIYASMIPVAVSPMSFLAVVGRLGSDKNLVKIPGFYRATVSKSKLKGEASSSMFPVISLDGRYVSLDWRQCEAGSIIDVIEIRSGRSVEIDDKKCAELFNWER</sequence>
<dbReference type="EMBL" id="CABWIK020000021">
    <property type="protein sequence ID" value="CAB3969358.1"/>
    <property type="molecule type" value="Genomic_DNA"/>
</dbReference>
<feature type="signal peptide" evidence="2">
    <location>
        <begin position="1"/>
        <end position="25"/>
    </location>
</feature>
<keyword evidence="2" id="KW-0732">Signal</keyword>
<gene>
    <name evidence="3" type="ORF">BCO9919_03736</name>
</gene>
<keyword evidence="1" id="KW-0812">Transmembrane</keyword>
<dbReference type="PROSITE" id="PS51257">
    <property type="entry name" value="PROKAR_LIPOPROTEIN"/>
    <property type="match status" value="1"/>
</dbReference>
<evidence type="ECO:0000313" key="3">
    <source>
        <dbReference type="EMBL" id="CAB3969358.1"/>
    </source>
</evidence>
<proteinExistence type="predicted"/>
<feature type="chain" id="PRO_5027062575" description="Lipoprotein" evidence="2">
    <location>
        <begin position="26"/>
        <end position="207"/>
    </location>
</feature>
<protein>
    <recommendedName>
        <fullName evidence="5">Lipoprotein</fullName>
    </recommendedName>
</protein>
<evidence type="ECO:0000313" key="4">
    <source>
        <dbReference type="Proteomes" id="UP000494322"/>
    </source>
</evidence>
<name>A0A6J5JCM1_9BURK</name>
<organism evidence="3 4">
    <name type="scientific">Burkholderia cenocepacia</name>
    <dbReference type="NCBI Taxonomy" id="95486"/>
    <lineage>
        <taxon>Bacteria</taxon>
        <taxon>Pseudomonadati</taxon>
        <taxon>Pseudomonadota</taxon>
        <taxon>Betaproteobacteria</taxon>
        <taxon>Burkholderiales</taxon>
        <taxon>Burkholderiaceae</taxon>
        <taxon>Burkholderia</taxon>
        <taxon>Burkholderia cepacia complex</taxon>
    </lineage>
</organism>
<feature type="transmembrane region" description="Helical" evidence="1">
    <location>
        <begin position="104"/>
        <end position="125"/>
    </location>
</feature>
<evidence type="ECO:0000256" key="1">
    <source>
        <dbReference type="SAM" id="Phobius"/>
    </source>
</evidence>
<reference evidence="3 4" key="1">
    <citation type="submission" date="2020-04" db="EMBL/GenBank/DDBJ databases">
        <authorList>
            <person name="Depoorter E."/>
        </authorList>
    </citation>
    <scope>NUCLEOTIDE SEQUENCE [LARGE SCALE GENOMIC DNA]</scope>
    <source>
        <strain evidence="3 4">BCC0132</strain>
    </source>
</reference>
<dbReference type="AlphaFoldDB" id="A0A6J5JCM1"/>
<evidence type="ECO:0008006" key="5">
    <source>
        <dbReference type="Google" id="ProtNLM"/>
    </source>
</evidence>
<accession>A0A6J5JCM1</accession>
<keyword evidence="1" id="KW-0472">Membrane</keyword>
<evidence type="ECO:0000256" key="2">
    <source>
        <dbReference type="SAM" id="SignalP"/>
    </source>
</evidence>
<keyword evidence="1" id="KW-1133">Transmembrane helix</keyword>
<dbReference type="Proteomes" id="UP000494322">
    <property type="component" value="Unassembled WGS sequence"/>
</dbReference>